<dbReference type="GO" id="GO:0016020">
    <property type="term" value="C:membrane"/>
    <property type="evidence" value="ECO:0007669"/>
    <property type="project" value="TreeGrafter"/>
</dbReference>
<dbReference type="EMBL" id="UINC01147350">
    <property type="protein sequence ID" value="SVD38620.1"/>
    <property type="molecule type" value="Genomic_DNA"/>
</dbReference>
<feature type="non-terminal residue" evidence="2">
    <location>
        <position position="167"/>
    </location>
</feature>
<protein>
    <recommendedName>
        <fullName evidence="1">AB hydrolase-1 domain-containing protein</fullName>
    </recommendedName>
</protein>
<reference evidence="2" key="1">
    <citation type="submission" date="2018-05" db="EMBL/GenBank/DDBJ databases">
        <authorList>
            <person name="Lanie J.A."/>
            <person name="Ng W.-L."/>
            <person name="Kazmierczak K.M."/>
            <person name="Andrzejewski T.M."/>
            <person name="Davidsen T.M."/>
            <person name="Wayne K.J."/>
            <person name="Tettelin H."/>
            <person name="Glass J.I."/>
            <person name="Rusch D."/>
            <person name="Podicherti R."/>
            <person name="Tsui H.-C.T."/>
            <person name="Winkler M.E."/>
        </authorList>
    </citation>
    <scope>NUCLEOTIDE SEQUENCE</scope>
</reference>
<dbReference type="Gene3D" id="3.40.50.1820">
    <property type="entry name" value="alpha/beta hydrolase"/>
    <property type="match status" value="1"/>
</dbReference>
<organism evidence="2">
    <name type="scientific">marine metagenome</name>
    <dbReference type="NCBI Taxonomy" id="408172"/>
    <lineage>
        <taxon>unclassified sequences</taxon>
        <taxon>metagenomes</taxon>
        <taxon>ecological metagenomes</taxon>
    </lineage>
</organism>
<evidence type="ECO:0000259" key="1">
    <source>
        <dbReference type="Pfam" id="PF00561"/>
    </source>
</evidence>
<sequence length="167" mass="18624">VSYQARTELTHAPIRVRTNLMHKMPGDILAAFSNTRTVQPAWFSTYLSHQPTVACFEVENARISYRHWRNVNKPGLLFVHGHAAHARWWDFIAPAFRDSHNVATIDLSGSGDSSHRTAYSARLFSREIVGCIQASGLNRTTVVGHSFGGAMARTAAYLYPEQLTAII</sequence>
<dbReference type="PANTHER" id="PTHR43798">
    <property type="entry name" value="MONOACYLGLYCEROL LIPASE"/>
    <property type="match status" value="1"/>
</dbReference>
<dbReference type="AlphaFoldDB" id="A0A382UWM9"/>
<name>A0A382UWM9_9ZZZZ</name>
<evidence type="ECO:0000313" key="2">
    <source>
        <dbReference type="EMBL" id="SVD38620.1"/>
    </source>
</evidence>
<dbReference type="InterPro" id="IPR050266">
    <property type="entry name" value="AB_hydrolase_sf"/>
</dbReference>
<proteinExistence type="predicted"/>
<feature type="non-terminal residue" evidence="2">
    <location>
        <position position="1"/>
    </location>
</feature>
<dbReference type="Pfam" id="PF00561">
    <property type="entry name" value="Abhydrolase_1"/>
    <property type="match status" value="1"/>
</dbReference>
<dbReference type="InterPro" id="IPR000073">
    <property type="entry name" value="AB_hydrolase_1"/>
</dbReference>
<dbReference type="PRINTS" id="PR00111">
    <property type="entry name" value="ABHYDROLASE"/>
</dbReference>
<accession>A0A382UWM9</accession>
<dbReference type="InterPro" id="IPR029058">
    <property type="entry name" value="AB_hydrolase_fold"/>
</dbReference>
<feature type="domain" description="AB hydrolase-1" evidence="1">
    <location>
        <begin position="76"/>
        <end position="166"/>
    </location>
</feature>
<dbReference type="PANTHER" id="PTHR43798:SF33">
    <property type="entry name" value="HYDROLASE, PUTATIVE (AFU_ORTHOLOGUE AFUA_2G14860)-RELATED"/>
    <property type="match status" value="1"/>
</dbReference>
<gene>
    <name evidence="2" type="ORF">METZ01_LOCUS391474</name>
</gene>
<dbReference type="SUPFAM" id="SSF53474">
    <property type="entry name" value="alpha/beta-Hydrolases"/>
    <property type="match status" value="1"/>
</dbReference>